<feature type="compositionally biased region" description="Basic residues" evidence="6">
    <location>
        <begin position="485"/>
        <end position="497"/>
    </location>
</feature>
<protein>
    <submittedName>
        <fullName evidence="9">Uncharacterized protein LOC107268774 isoform X1</fullName>
    </submittedName>
</protein>
<dbReference type="Proteomes" id="UP000694920">
    <property type="component" value="Unplaced"/>
</dbReference>
<dbReference type="GeneID" id="107268774"/>
<dbReference type="SUPFAM" id="SSF144232">
    <property type="entry name" value="HIT/MYND zinc finger-like"/>
    <property type="match status" value="1"/>
</dbReference>
<keyword evidence="1" id="KW-0479">Metal-binding</keyword>
<dbReference type="InterPro" id="IPR002893">
    <property type="entry name" value="Znf_MYND"/>
</dbReference>
<feature type="domain" description="MYND-type" evidence="7">
    <location>
        <begin position="1564"/>
        <end position="1601"/>
    </location>
</feature>
<dbReference type="GO" id="GO:0008270">
    <property type="term" value="F:zinc ion binding"/>
    <property type="evidence" value="ECO:0007669"/>
    <property type="project" value="UniProtKB-KW"/>
</dbReference>
<dbReference type="Gene3D" id="6.10.140.2220">
    <property type="match status" value="1"/>
</dbReference>
<feature type="region of interest" description="Disordered" evidence="6">
    <location>
        <begin position="265"/>
        <end position="322"/>
    </location>
</feature>
<feature type="compositionally biased region" description="Basic and acidic residues" evidence="6">
    <location>
        <begin position="708"/>
        <end position="725"/>
    </location>
</feature>
<proteinExistence type="predicted"/>
<dbReference type="KEGG" id="ccin:107268774"/>
<feature type="region of interest" description="Disordered" evidence="6">
    <location>
        <begin position="435"/>
        <end position="501"/>
    </location>
</feature>
<feature type="compositionally biased region" description="Polar residues" evidence="6">
    <location>
        <begin position="782"/>
        <end position="799"/>
    </location>
</feature>
<feature type="compositionally biased region" description="Polar residues" evidence="6">
    <location>
        <begin position="667"/>
        <end position="678"/>
    </location>
</feature>
<sequence>MDVEFRGKISRHSRWKHDNFNLKNWLETRNRRSILSLKLKEDLKTLKLSQAAVHCGLLQLFSSPKVHIRRLSNIELCVSSDTENSERSSVCSKIGKSKEMPNSNDDEIPELSAEKVGSDTCNGRFSKGKHIKVNLNSSQNRNVKKMEIRSHTVDTELRKADSSVSEDIGAPISVIISTGTEITCTSTTDTMLEKIATFNSTNNTQLESINNSDIAKNEKKRKLTDTKTILRVEKKLKKASISKDTSWQQVSEVANRPCGDIHKRHIRDKGKIRDNSRSHSTKRKNYHIDSDHLCGKKLQDGKRERKKDLQDVRSRKGEKTKEKLKQIFGDDYSTDDDHIEKNLSIRKWQEELMRRNKLLVRRNDPNKESSVSNVKVEGSCRNQKDFTVTNTSQADRISLKIAKTTISKSYQTEKVSSCVNDTSINNENELVITKNSGTDLESREKSKDKSLRTELPKKMKRPRTHDSKIKVVNADKRKVESKLSHDHHHHRHRHHHQTYKECNKNRSQDVSYKSLEIRQVSMDKYTEMIRKHPVAETTDINDMSRICSVEDETSDKTPPSATESIERLTDLNEVDVTSSEKSNDHLNELAAPILPDSSTSPLYPSLTHNLESPHSNFKYIESLKLPTFDSISTLREPQDNIAKNNSELSHDVNVLLEVDDNYVSSVFESQESSTTVPNNEKEVSDSTKTNETAPDSSVMIECSVENMSESHSDPKGNAEDVRKESGFPQDIGNCSVLSNSEKEVLFDIPKCEPVDTGVTGLLKDAKETLAKDTVNFTAAEVSPNNDENLDKSSGTESNANDVLNANVNSITNLSVDHSINSNLWTTKSLEEHVPKIRVKDARELGGVRWCPTPVYDPNLVPIDLRKSTNIQPASGLRTLVVNTQNSTNSTPTVPTIQFTFHPAANINPMSVRQSSMSNQVQSNQQQQVSPTYVFLQVEDVQQFIPYQNFLVKQPSVQQNINQISASQTNPASVIRQIIDNTHLVSQQNSRVHGLTQSCVQQQQQLHPQLQFQQRQQQPQLQLQKKQQLEQQQQLLQLQQLQQQQQLEQQSQLQQKQQNLQKQQHLQQQQQHQQLKEQQQQQQLLFQQKQQLDLQQRQLRQQQQLQQQQQQLLQEAVKFTFDKIFLSLVRIRQLLERKKITIQFSTRLRQEECQQVHREFNMNFEILIVELTNLRNYLKMTSIDHVIANVVNAMNDRLAHGMLPFTVKEIEDIINRNFETTNYPDSCNNKPPSQDQSVVAQEQIMDCVSYNKFISDNQIIPFGQLSVFTEIQKIIFNNQVLQYRILALRLQKQLQNLKKAEEADKLKEIQRELITVYQDGEDSEELKASGVKDINQNQNTQIREYPTLQEDQLMLRELLQVQKTKMGADPQESPIDIVETGSVEDSPFLDKKFHSEVSKTMDTFDDEIEILSMTKDIDSCNMNRGSPDLEIIFDQKQQSSVDVNGKNIQSTSKRGKIVTAETDVIQEYETSKVDNLNIEHTNEPTSTKDEELKDKRNDKTVLPNIIDVRSITPIAYESLRSSITSPSPLDFPSLEEMRVTKATDADEDENEGADTDLDDMENKVCLHCAKLSAVVCGRCYDAQYCSVECAQNHWRKCHHETCKPVENEGA</sequence>
<feature type="region of interest" description="Disordered" evidence="6">
    <location>
        <begin position="667"/>
        <end position="726"/>
    </location>
</feature>
<dbReference type="PROSITE" id="PS01360">
    <property type="entry name" value="ZF_MYND_1"/>
    <property type="match status" value="1"/>
</dbReference>
<accession>A0AAJ7BZ66</accession>
<dbReference type="RefSeq" id="XP_015597346.1">
    <property type="nucleotide sequence ID" value="XM_015741860.2"/>
</dbReference>
<evidence type="ECO:0000256" key="1">
    <source>
        <dbReference type="ARBA" id="ARBA00022723"/>
    </source>
</evidence>
<evidence type="ECO:0000256" key="3">
    <source>
        <dbReference type="ARBA" id="ARBA00022833"/>
    </source>
</evidence>
<evidence type="ECO:0000313" key="9">
    <source>
        <dbReference type="RefSeq" id="XP_015597346.1"/>
    </source>
</evidence>
<reference evidence="9" key="1">
    <citation type="submission" date="2025-08" db="UniProtKB">
        <authorList>
            <consortium name="RefSeq"/>
        </authorList>
    </citation>
    <scope>IDENTIFICATION</scope>
</reference>
<keyword evidence="5" id="KW-0175">Coiled coil</keyword>
<dbReference type="PROSITE" id="PS50865">
    <property type="entry name" value="ZF_MYND_2"/>
    <property type="match status" value="1"/>
</dbReference>
<evidence type="ECO:0000256" key="2">
    <source>
        <dbReference type="ARBA" id="ARBA00022771"/>
    </source>
</evidence>
<name>A0AAJ7BZ66_CEPCN</name>
<evidence type="ECO:0000313" key="8">
    <source>
        <dbReference type="Proteomes" id="UP000694920"/>
    </source>
</evidence>
<feature type="compositionally biased region" description="Polar residues" evidence="6">
    <location>
        <begin position="686"/>
        <end position="695"/>
    </location>
</feature>
<feature type="compositionally biased region" description="Basic and acidic residues" evidence="6">
    <location>
        <begin position="286"/>
        <end position="322"/>
    </location>
</feature>
<evidence type="ECO:0000256" key="5">
    <source>
        <dbReference type="SAM" id="Coils"/>
    </source>
</evidence>
<organism evidence="8 9">
    <name type="scientific">Cephus cinctus</name>
    <name type="common">Wheat stem sawfly</name>
    <dbReference type="NCBI Taxonomy" id="211228"/>
    <lineage>
        <taxon>Eukaryota</taxon>
        <taxon>Metazoa</taxon>
        <taxon>Ecdysozoa</taxon>
        <taxon>Arthropoda</taxon>
        <taxon>Hexapoda</taxon>
        <taxon>Insecta</taxon>
        <taxon>Pterygota</taxon>
        <taxon>Neoptera</taxon>
        <taxon>Endopterygota</taxon>
        <taxon>Hymenoptera</taxon>
        <taxon>Cephoidea</taxon>
        <taxon>Cephidae</taxon>
        <taxon>Cephus</taxon>
    </lineage>
</organism>
<keyword evidence="2 4" id="KW-0863">Zinc-finger</keyword>
<evidence type="ECO:0000256" key="4">
    <source>
        <dbReference type="PROSITE-ProRule" id="PRU00134"/>
    </source>
</evidence>
<feature type="region of interest" description="Disordered" evidence="6">
    <location>
        <begin position="780"/>
        <end position="799"/>
    </location>
</feature>
<gene>
    <name evidence="9" type="primary">LOC107268774</name>
</gene>
<feature type="coiled-coil region" evidence="5">
    <location>
        <begin position="1023"/>
        <end position="1114"/>
    </location>
</feature>
<feature type="compositionally biased region" description="Basic and acidic residues" evidence="6">
    <location>
        <begin position="440"/>
        <end position="457"/>
    </location>
</feature>
<feature type="compositionally biased region" description="Basic and acidic residues" evidence="6">
    <location>
        <begin position="464"/>
        <end position="484"/>
    </location>
</feature>
<keyword evidence="8" id="KW-1185">Reference proteome</keyword>
<keyword evidence="3" id="KW-0862">Zinc</keyword>
<evidence type="ECO:0000256" key="6">
    <source>
        <dbReference type="SAM" id="MobiDB-lite"/>
    </source>
</evidence>
<evidence type="ECO:0000259" key="7">
    <source>
        <dbReference type="PROSITE" id="PS50865"/>
    </source>
</evidence>
<feature type="coiled-coil region" evidence="5">
    <location>
        <begin position="1279"/>
        <end position="1311"/>
    </location>
</feature>